<proteinExistence type="predicted"/>
<dbReference type="Proteomes" id="UP000005707">
    <property type="component" value="Unassembled WGS sequence"/>
</dbReference>
<name>U2FJT5_9MOLU</name>
<reference evidence="2 3" key="1">
    <citation type="journal article" date="2011" name="J. Bacteriol.">
        <title>Genome sequence of Haloplasma contractile, an unusual contractile bacterium from a deep-sea anoxic brine lake.</title>
        <authorList>
            <person name="Antunes A."/>
            <person name="Alam I."/>
            <person name="El Dorry H."/>
            <person name="Siam R."/>
            <person name="Robertson A."/>
            <person name="Bajic V.B."/>
            <person name="Stingl U."/>
        </authorList>
    </citation>
    <scope>NUCLEOTIDE SEQUENCE [LARGE SCALE GENOMIC DNA]</scope>
    <source>
        <strain evidence="2 3">SSD-17B</strain>
    </source>
</reference>
<keyword evidence="1" id="KW-0812">Transmembrane</keyword>
<keyword evidence="3" id="KW-1185">Reference proteome</keyword>
<comment type="caution">
    <text evidence="2">The sequence shown here is derived from an EMBL/GenBank/DDBJ whole genome shotgun (WGS) entry which is preliminary data.</text>
</comment>
<evidence type="ECO:0000313" key="2">
    <source>
        <dbReference type="EMBL" id="ERJ11504.1"/>
    </source>
</evidence>
<organism evidence="2 3">
    <name type="scientific">Haloplasma contractile SSD-17B</name>
    <dbReference type="NCBI Taxonomy" id="1033810"/>
    <lineage>
        <taxon>Bacteria</taxon>
        <taxon>Bacillati</taxon>
        <taxon>Mycoplasmatota</taxon>
        <taxon>Mollicutes</taxon>
        <taxon>Haloplasmatales</taxon>
        <taxon>Haloplasmataceae</taxon>
        <taxon>Haloplasma</taxon>
    </lineage>
</organism>
<sequence length="159" mass="17355">MNSIKGKGLALGGSITSVVFTVFGLLTGLILKSVLMEPEIFKEAFAEGMADDPNISGGEAYQIASDMLPIFKTMSDLFINVGIIFLVLGIVGIVLSRIVKFNNKKGIGIFFIIVSVFHIIFGRFLVFILLLIAGIQILSSKEEEVVARESEVFDETEVY</sequence>
<feature type="transmembrane region" description="Helical" evidence="1">
    <location>
        <begin position="107"/>
        <end position="135"/>
    </location>
</feature>
<gene>
    <name evidence="2" type="ORF">HLPCO_002416</name>
</gene>
<keyword evidence="1" id="KW-1133">Transmembrane helix</keyword>
<protein>
    <submittedName>
        <fullName evidence="2">Uncharacterized protein</fullName>
    </submittedName>
</protein>
<keyword evidence="1" id="KW-0472">Membrane</keyword>
<dbReference type="InParanoid" id="U2FJT5"/>
<dbReference type="EMBL" id="AFNU02000010">
    <property type="protein sequence ID" value="ERJ11504.1"/>
    <property type="molecule type" value="Genomic_DNA"/>
</dbReference>
<reference evidence="2 3" key="2">
    <citation type="journal article" date="2013" name="PLoS ONE">
        <title>INDIGO - INtegrated Data Warehouse of MIcrobial GenOmes with Examples from the Red Sea Extremophiles.</title>
        <authorList>
            <person name="Alam I."/>
            <person name="Antunes A."/>
            <person name="Kamau A.A."/>
            <person name="Ba Alawi W."/>
            <person name="Kalkatawi M."/>
            <person name="Stingl U."/>
            <person name="Bajic V.B."/>
        </authorList>
    </citation>
    <scope>NUCLEOTIDE SEQUENCE [LARGE SCALE GENOMIC DNA]</scope>
    <source>
        <strain evidence="2 3">SSD-17B</strain>
    </source>
</reference>
<dbReference type="AlphaFoldDB" id="U2FJT5"/>
<feature type="transmembrane region" description="Helical" evidence="1">
    <location>
        <begin position="77"/>
        <end position="95"/>
    </location>
</feature>
<dbReference type="RefSeq" id="WP_008827062.1">
    <property type="nucleotide sequence ID" value="NZ_AFNU02000010.1"/>
</dbReference>
<evidence type="ECO:0000256" key="1">
    <source>
        <dbReference type="SAM" id="Phobius"/>
    </source>
</evidence>
<accession>U2FJT5</accession>
<feature type="transmembrane region" description="Helical" evidence="1">
    <location>
        <begin position="9"/>
        <end position="31"/>
    </location>
</feature>
<evidence type="ECO:0000313" key="3">
    <source>
        <dbReference type="Proteomes" id="UP000005707"/>
    </source>
</evidence>